<keyword evidence="2" id="KW-1185">Reference proteome</keyword>
<dbReference type="InParanoid" id="G0EE53"/>
<evidence type="ECO:0000313" key="2">
    <source>
        <dbReference type="Proteomes" id="UP000001037"/>
    </source>
</evidence>
<evidence type="ECO:0008006" key="3">
    <source>
        <dbReference type="Google" id="ProtNLM"/>
    </source>
</evidence>
<dbReference type="Gene3D" id="3.40.50.10900">
    <property type="entry name" value="PAC-like subunit"/>
    <property type="match status" value="1"/>
</dbReference>
<dbReference type="PANTHER" id="PTHR35610:SF3">
    <property type="entry name" value="PROTEASOME ASSEMBLY CHAPERONE FAMILY PROTEIN"/>
    <property type="match status" value="1"/>
</dbReference>
<dbReference type="RefSeq" id="WP_014025646.1">
    <property type="nucleotide sequence ID" value="NC_015931.1"/>
</dbReference>
<dbReference type="InterPro" id="IPR038389">
    <property type="entry name" value="PSMG2_sf"/>
</dbReference>
<dbReference type="Proteomes" id="UP000001037">
    <property type="component" value="Chromosome"/>
</dbReference>
<dbReference type="STRING" id="694429.Pyrfu_0097"/>
<reference evidence="1 2" key="1">
    <citation type="journal article" date="2011" name="Stand. Genomic Sci.">
        <title>Complete genome sequence of the hyperthermophilic chemolithoautotroph Pyrolobus fumarii type strain (1A).</title>
        <authorList>
            <person name="Anderson I."/>
            <person name="Goker M."/>
            <person name="Nolan M."/>
            <person name="Lucas S."/>
            <person name="Hammon N."/>
            <person name="Deshpande S."/>
            <person name="Cheng J.F."/>
            <person name="Tapia R."/>
            <person name="Han C."/>
            <person name="Goodwin L."/>
            <person name="Pitluck S."/>
            <person name="Huntemann M."/>
            <person name="Liolios K."/>
            <person name="Ivanova N."/>
            <person name="Pagani I."/>
            <person name="Mavromatis K."/>
            <person name="Ovchinikova G."/>
            <person name="Pati A."/>
            <person name="Chen A."/>
            <person name="Palaniappan K."/>
            <person name="Land M."/>
            <person name="Hauser L."/>
            <person name="Brambilla E.M."/>
            <person name="Huber H."/>
            <person name="Yasawong M."/>
            <person name="Rohde M."/>
            <person name="Spring S."/>
            <person name="Abt B."/>
            <person name="Sikorski J."/>
            <person name="Wirth R."/>
            <person name="Detter J.C."/>
            <person name="Woyke T."/>
            <person name="Bristow J."/>
            <person name="Eisen J.A."/>
            <person name="Markowitz V."/>
            <person name="Hugenholtz P."/>
            <person name="Kyrpides N.C."/>
            <person name="Klenk H.P."/>
            <person name="Lapidus A."/>
        </authorList>
    </citation>
    <scope>NUCLEOTIDE SEQUENCE [LARGE SCALE GENOMIC DNA]</scope>
    <source>
        <strain evidence="2">DSM 11204 / 1A</strain>
    </source>
</reference>
<dbReference type="EMBL" id="CP002838">
    <property type="protein sequence ID" value="AEM37969.1"/>
    <property type="molecule type" value="Genomic_DNA"/>
</dbReference>
<gene>
    <name evidence="1" type="ordered locus">Pyrfu_0097</name>
</gene>
<dbReference type="InterPro" id="IPR019151">
    <property type="entry name" value="Proteasome_assmbl_chaperone_2"/>
</dbReference>
<dbReference type="PANTHER" id="PTHR35610">
    <property type="entry name" value="3-ISOPROPYLMALATE DEHYDRATASE-RELATED"/>
    <property type="match status" value="1"/>
</dbReference>
<evidence type="ECO:0000313" key="1">
    <source>
        <dbReference type="EMBL" id="AEM37969.1"/>
    </source>
</evidence>
<dbReference type="Pfam" id="PF09754">
    <property type="entry name" value="PAC2"/>
    <property type="match status" value="1"/>
</dbReference>
<sequence length="252" mass="28025">MAELVFAHRRVRVYAIDPGALSEAARDGVLITGFRGFGAVGYITTTHLVEKLRLQRLGYIVTRYMPEFVTRGADGGIVAPFEIYGSVERRLLVLVNHDVPVERERDAYAEAVVLFAKKMGVSRGVFIGGFDARFRRGEERFRWLASGGYQGEFSEPTIDKDLFVVGPLALLILYSEIHRFPAVTILPYTETARPDPAAAAVAVEVVARLLNLEVDVSELLEMARKIEEVIERVEHQREAATAPSGASDRLYT</sequence>
<dbReference type="eggNOG" id="arCOG00347">
    <property type="taxonomic scope" value="Archaea"/>
</dbReference>
<organism evidence="1 2">
    <name type="scientific">Pyrolobus fumarii (strain DSM 11204 / 1A)</name>
    <dbReference type="NCBI Taxonomy" id="694429"/>
    <lineage>
        <taxon>Archaea</taxon>
        <taxon>Thermoproteota</taxon>
        <taxon>Thermoprotei</taxon>
        <taxon>Desulfurococcales</taxon>
        <taxon>Pyrodictiaceae</taxon>
        <taxon>Pyrolobus</taxon>
    </lineage>
</organism>
<dbReference type="OrthoDB" id="35908at2157"/>
<dbReference type="HOGENOM" id="CLU_075000_2_0_2"/>
<protein>
    <recommendedName>
        <fullName evidence="3">Proteasome assembly chaperone family protein</fullName>
    </recommendedName>
</protein>
<dbReference type="GeneID" id="11139727"/>
<dbReference type="AlphaFoldDB" id="G0EE53"/>
<accession>G0EE53</accession>
<name>G0EE53_PYRF1</name>
<dbReference type="KEGG" id="pfm:Pyrfu_0097"/>
<proteinExistence type="predicted"/>
<dbReference type="SUPFAM" id="SSF159659">
    <property type="entry name" value="Cgl1923-like"/>
    <property type="match status" value="1"/>
</dbReference>